<name>A0A8R1U2U0_ONCVO</name>
<organism evidence="1 2">
    <name type="scientific">Onchocerca volvulus</name>
    <dbReference type="NCBI Taxonomy" id="6282"/>
    <lineage>
        <taxon>Eukaryota</taxon>
        <taxon>Metazoa</taxon>
        <taxon>Ecdysozoa</taxon>
        <taxon>Nematoda</taxon>
        <taxon>Chromadorea</taxon>
        <taxon>Rhabditida</taxon>
        <taxon>Spirurina</taxon>
        <taxon>Spiruromorpha</taxon>
        <taxon>Filarioidea</taxon>
        <taxon>Onchocercidae</taxon>
        <taxon>Onchocerca</taxon>
    </lineage>
</organism>
<protein>
    <submittedName>
        <fullName evidence="1">Uncharacterized protein</fullName>
    </submittedName>
</protein>
<sequence>MMCYVKCHVKQQSFDDCEENSKSNENMSQSIKKRINSRQNLKHHRTSLSVQYHMFGLAQPSTIALLY</sequence>
<dbReference type="EnsemblMetazoa" id="OVOC960.1">
    <property type="protein sequence ID" value="OVOC960.1"/>
    <property type="gene ID" value="WBGene00237769"/>
</dbReference>
<reference evidence="1" key="2">
    <citation type="submission" date="2022-06" db="UniProtKB">
        <authorList>
            <consortium name="EnsemblMetazoa"/>
        </authorList>
    </citation>
    <scope>IDENTIFICATION</scope>
</reference>
<proteinExistence type="predicted"/>
<dbReference type="Proteomes" id="UP000024404">
    <property type="component" value="Unassembled WGS sequence"/>
</dbReference>
<evidence type="ECO:0000313" key="2">
    <source>
        <dbReference type="Proteomes" id="UP000024404"/>
    </source>
</evidence>
<keyword evidence="2" id="KW-1185">Reference proteome</keyword>
<dbReference type="AlphaFoldDB" id="A0A8R1U2U0"/>
<reference evidence="2" key="1">
    <citation type="submission" date="2013-10" db="EMBL/GenBank/DDBJ databases">
        <title>Genome sequencing of Onchocerca volvulus.</title>
        <authorList>
            <person name="Cotton J."/>
            <person name="Tsai J."/>
            <person name="Stanley E."/>
            <person name="Tracey A."/>
            <person name="Holroyd N."/>
            <person name="Lustigman S."/>
            <person name="Berriman M."/>
        </authorList>
    </citation>
    <scope>NUCLEOTIDE SEQUENCE</scope>
</reference>
<dbReference type="EMBL" id="CMVM020000023">
    <property type="status" value="NOT_ANNOTATED_CDS"/>
    <property type="molecule type" value="Genomic_DNA"/>
</dbReference>
<accession>A0A8R1U2U0</accession>
<evidence type="ECO:0000313" key="1">
    <source>
        <dbReference type="EnsemblMetazoa" id="OVOC960.1"/>
    </source>
</evidence>